<dbReference type="EC" id="2.3.1.48" evidence="1"/>
<organism evidence="1">
    <name type="scientific">Ophidiomyces ophidiicola</name>
    <dbReference type="NCBI Taxonomy" id="1387563"/>
    <lineage>
        <taxon>Eukaryota</taxon>
        <taxon>Fungi</taxon>
        <taxon>Dikarya</taxon>
        <taxon>Ascomycota</taxon>
        <taxon>Pezizomycotina</taxon>
        <taxon>Eurotiomycetes</taxon>
        <taxon>Eurotiomycetidae</taxon>
        <taxon>Onygenales</taxon>
        <taxon>Onygenaceae</taxon>
        <taxon>Ophidiomyces</taxon>
    </lineage>
</organism>
<evidence type="ECO:0000313" key="1">
    <source>
        <dbReference type="EMBL" id="KAI2386315.1"/>
    </source>
</evidence>
<protein>
    <submittedName>
        <fullName evidence="1">SAS complex subunit</fullName>
        <ecNumber evidence="1">2.3.1.48</ecNumber>
    </submittedName>
</protein>
<accession>A0ACB8UYX1</accession>
<proteinExistence type="predicted"/>
<sequence length="352" mass="40224">MPPTSSRHVRKPPSAGSKVEQVIFGNLCFKTWYDALYPEELVSKDTETLYVCSWCFRYTCDRTAYVGHMRFCQLRASPPGTQIYFDEGYSVWEVDGEDHMLFAQNLSLFAKLFLDQKSVCFDVAGFLFYLLVYVDPADSGSYHILGYFSKEKMSWDANNLACILIFPPYQHQKLGQFLMGISYHLSTWEWQRGTGSIGGPERPLSAMGEKSYIRFWEERLARYFLKNLSPDGGKKSAGPSRARRGRKTKPQEEMSLQELGEATGMLVEDVVTAIKSMEIATEEMPKKKRKRASKRDDEDAEEENSVAVIKKSSVFEWAKSRDIGLQDPINEKGFRGKWAQRNNIEPPSPEDG</sequence>
<dbReference type="EMBL" id="JALBCA010000049">
    <property type="protein sequence ID" value="KAI2386315.1"/>
    <property type="molecule type" value="Genomic_DNA"/>
</dbReference>
<reference evidence="1" key="1">
    <citation type="journal article" date="2022" name="bioRxiv">
        <title>Population genetic analysis of Ophidiomyces ophidiicola, the causative agent of snake fungal disease, indicates recent introductions to the USA.</title>
        <authorList>
            <person name="Ladner J.T."/>
            <person name="Palmer J.M."/>
            <person name="Ettinger C.L."/>
            <person name="Stajich J.E."/>
            <person name="Farrell T.M."/>
            <person name="Glorioso B.M."/>
            <person name="Lawson B."/>
            <person name="Price S.J."/>
            <person name="Stengle A.G."/>
            <person name="Grear D.A."/>
            <person name="Lorch J.M."/>
        </authorList>
    </citation>
    <scope>NUCLEOTIDE SEQUENCE</scope>
    <source>
        <strain evidence="1">NWHC 24266-5</strain>
    </source>
</reference>
<keyword evidence="1" id="KW-0012">Acyltransferase</keyword>
<name>A0ACB8UYX1_9EURO</name>
<gene>
    <name evidence="1" type="primary">SAS2</name>
    <name evidence="1" type="ORF">LOY88_003637</name>
</gene>
<comment type="caution">
    <text evidence="1">The sequence shown here is derived from an EMBL/GenBank/DDBJ whole genome shotgun (WGS) entry which is preliminary data.</text>
</comment>
<keyword evidence="1" id="KW-0808">Transferase</keyword>